<organism evidence="3 4">
    <name type="scientific">Cupriavidus agavae</name>
    <dbReference type="NCBI Taxonomy" id="1001822"/>
    <lineage>
        <taxon>Bacteria</taxon>
        <taxon>Pseudomonadati</taxon>
        <taxon>Pseudomonadota</taxon>
        <taxon>Betaproteobacteria</taxon>
        <taxon>Burkholderiales</taxon>
        <taxon>Burkholderiaceae</taxon>
        <taxon>Cupriavidus</taxon>
    </lineage>
</organism>
<dbReference type="OrthoDB" id="1100567at2"/>
<reference evidence="3 4" key="1">
    <citation type="journal article" date="2015" name="Stand. Genomic Sci.">
        <title>Genomic Encyclopedia of Bacterial and Archaeal Type Strains, Phase III: the genomes of soil and plant-associated and newly described type strains.</title>
        <authorList>
            <person name="Whitman W.B."/>
            <person name="Woyke T."/>
            <person name="Klenk H.P."/>
            <person name="Zhou Y."/>
            <person name="Lilburn T.G."/>
            <person name="Beck B.J."/>
            <person name="De Vos P."/>
            <person name="Vandamme P."/>
            <person name="Eisen J.A."/>
            <person name="Garrity G."/>
            <person name="Hugenholtz P."/>
            <person name="Kyrpides N.C."/>
        </authorList>
    </citation>
    <scope>NUCLEOTIDE SEQUENCE [LARGE SCALE GENOMIC DNA]</scope>
    <source>
        <strain evidence="3 4">ASC-9842</strain>
    </source>
</reference>
<dbReference type="RefSeq" id="WP_130391428.1">
    <property type="nucleotide sequence ID" value="NZ_SGXM01000002.1"/>
</dbReference>
<gene>
    <name evidence="3" type="ORF">EV147_2434</name>
</gene>
<protein>
    <submittedName>
        <fullName evidence="3">FecR family protein</fullName>
    </submittedName>
</protein>
<evidence type="ECO:0000259" key="2">
    <source>
        <dbReference type="Pfam" id="PF16220"/>
    </source>
</evidence>
<dbReference type="InterPro" id="IPR012373">
    <property type="entry name" value="Ferrdict_sens_TM"/>
</dbReference>
<dbReference type="AlphaFoldDB" id="A0A4V2FH69"/>
<dbReference type="PANTHER" id="PTHR30273">
    <property type="entry name" value="PERIPLASMIC SIGNAL SENSOR AND SIGMA FACTOR ACTIVATOR FECR-RELATED"/>
    <property type="match status" value="1"/>
</dbReference>
<dbReference type="Gene3D" id="3.55.50.30">
    <property type="match status" value="1"/>
</dbReference>
<dbReference type="PIRSF" id="PIRSF018266">
    <property type="entry name" value="FecR"/>
    <property type="match status" value="1"/>
</dbReference>
<sequence>MPTSSWYRATTEAATIPPNVAERALEWLVELQDTGASPQVTEAWQRWRTEHPDHERAWQRIESVRGRLQPLASPVAADIARTALASVPAAPPRPPRRQVLKALVTFGFAAGLTMAAREYSPWRQWTADHRTAVGERRTVMLSDGTELLLNTDSAVNIAFDGAERRVRLLAGEILVTTAKDPQAAARPFLVETAQGTARALGTRYSVREGDSATEVCVFAGAVEVRPRDGTGNTLVLPAGACTRYNRLAIEPPVPAESSRVAWAEGFIVARSMRLDDFLAELRRYSPAALSCEPSIAGLRVSGSFPLDDPGKVLETLATTLFLQKETVTRLWGQDQIRLLPGRRS</sequence>
<dbReference type="PANTHER" id="PTHR30273:SF2">
    <property type="entry name" value="PROTEIN FECR"/>
    <property type="match status" value="1"/>
</dbReference>
<accession>A0A4V2FH69</accession>
<name>A0A4V2FH69_9BURK</name>
<dbReference type="Proteomes" id="UP000291078">
    <property type="component" value="Unassembled WGS sequence"/>
</dbReference>
<keyword evidence="4" id="KW-1185">Reference proteome</keyword>
<dbReference type="Pfam" id="PF16220">
    <property type="entry name" value="DUF4880"/>
    <property type="match status" value="1"/>
</dbReference>
<comment type="caution">
    <text evidence="3">The sequence shown here is derived from an EMBL/GenBank/DDBJ whole genome shotgun (WGS) entry which is preliminary data.</text>
</comment>
<dbReference type="EMBL" id="SGXM01000002">
    <property type="protein sequence ID" value="RZT39239.1"/>
    <property type="molecule type" value="Genomic_DNA"/>
</dbReference>
<dbReference type="Pfam" id="PF04773">
    <property type="entry name" value="FecR"/>
    <property type="match status" value="1"/>
</dbReference>
<evidence type="ECO:0000313" key="4">
    <source>
        <dbReference type="Proteomes" id="UP000291078"/>
    </source>
</evidence>
<dbReference type="GO" id="GO:0016989">
    <property type="term" value="F:sigma factor antagonist activity"/>
    <property type="evidence" value="ECO:0007669"/>
    <property type="project" value="TreeGrafter"/>
</dbReference>
<proteinExistence type="predicted"/>
<dbReference type="Gene3D" id="2.60.120.1440">
    <property type="match status" value="1"/>
</dbReference>
<dbReference type="InterPro" id="IPR006860">
    <property type="entry name" value="FecR"/>
</dbReference>
<dbReference type="InterPro" id="IPR032623">
    <property type="entry name" value="FecR_N"/>
</dbReference>
<evidence type="ECO:0000259" key="1">
    <source>
        <dbReference type="Pfam" id="PF04773"/>
    </source>
</evidence>
<feature type="domain" description="FecR N-terminal" evidence="2">
    <location>
        <begin position="22"/>
        <end position="63"/>
    </location>
</feature>
<feature type="domain" description="FecR protein" evidence="1">
    <location>
        <begin position="128"/>
        <end position="223"/>
    </location>
</feature>
<evidence type="ECO:0000313" key="3">
    <source>
        <dbReference type="EMBL" id="RZT39239.1"/>
    </source>
</evidence>